<feature type="region of interest" description="Disordered" evidence="56">
    <location>
        <begin position="1754"/>
        <end position="1790"/>
    </location>
</feature>
<keyword evidence="41" id="KW-1015">Disulfide bond</keyword>
<feature type="compositionally biased region" description="Basic residues" evidence="56">
    <location>
        <begin position="220"/>
        <end position="229"/>
    </location>
</feature>
<feature type="active site" description="Charge relay system; for serine protease NS3 activity" evidence="54">
    <location>
        <position position="1752"/>
    </location>
</feature>
<dbReference type="SUPFAM" id="SSF52540">
    <property type="entry name" value="P-loop containing nucleoside triphosphate hydrolases"/>
    <property type="match status" value="2"/>
</dbReference>
<keyword evidence="33 55" id="KW-1092">Inhibition of host IRF3 by virus</keyword>
<evidence type="ECO:0000256" key="53">
    <source>
        <dbReference type="ARBA" id="ARBA00047984"/>
    </source>
</evidence>
<feature type="transmembrane region" description="Helical" evidence="57">
    <location>
        <begin position="1112"/>
        <end position="1132"/>
    </location>
</feature>
<dbReference type="GO" id="GO:0033897">
    <property type="term" value="F:ribonuclease T2 activity"/>
    <property type="evidence" value="ECO:0007669"/>
    <property type="project" value="InterPro"/>
</dbReference>
<evidence type="ECO:0000256" key="22">
    <source>
        <dbReference type="ARBA" id="ARBA00022722"/>
    </source>
</evidence>
<evidence type="ECO:0000256" key="2">
    <source>
        <dbReference type="ARBA" id="ARBA00004192"/>
    </source>
</evidence>
<dbReference type="GO" id="GO:0034220">
    <property type="term" value="P:monoatomic ion transmembrane transport"/>
    <property type="evidence" value="ECO:0007669"/>
    <property type="project" value="UniProtKB-KW"/>
</dbReference>
<dbReference type="PROSITE" id="PS00531">
    <property type="entry name" value="RNASE_T2_2"/>
    <property type="match status" value="1"/>
</dbReference>
<keyword evidence="42" id="KW-0325">Glycoprotein</keyword>
<evidence type="ECO:0000256" key="43">
    <source>
        <dbReference type="ARBA" id="ARBA00023200"/>
    </source>
</evidence>
<accession>O11993</accession>
<keyword evidence="9 55" id="KW-1113">Inhibition of host RLR pathway by virus</keyword>
<evidence type="ECO:0000256" key="30">
    <source>
        <dbReference type="ARBA" id="ARBA00022843"/>
    </source>
</evidence>
<keyword evidence="24 54" id="KW-0378">Hydrolase</keyword>
<feature type="domain" description="Peptidase C53" evidence="64">
    <location>
        <begin position="1"/>
        <end position="168"/>
    </location>
</feature>
<evidence type="ECO:0000256" key="41">
    <source>
        <dbReference type="ARBA" id="ARBA00023157"/>
    </source>
</evidence>
<evidence type="ECO:0000256" key="56">
    <source>
        <dbReference type="SAM" id="MobiDB-lite"/>
    </source>
</evidence>
<comment type="catalytic activity">
    <reaction evidence="52">
        <text>a ribonucleoside 5'-triphosphate + H2O = a ribonucleoside 5'-diphosphate + phosphate + H(+)</text>
        <dbReference type="Rhea" id="RHEA:23680"/>
        <dbReference type="ChEBI" id="CHEBI:15377"/>
        <dbReference type="ChEBI" id="CHEBI:15378"/>
        <dbReference type="ChEBI" id="CHEBI:43474"/>
        <dbReference type="ChEBI" id="CHEBI:57930"/>
        <dbReference type="ChEBI" id="CHEBI:61557"/>
        <dbReference type="EC" id="3.6.1.15"/>
    </reaction>
</comment>
<dbReference type="GO" id="GO:0046718">
    <property type="term" value="P:symbiont entry into host cell"/>
    <property type="evidence" value="ECO:0007669"/>
    <property type="project" value="UniProtKB-KW"/>
</dbReference>
<dbReference type="PROSITE" id="PS51692">
    <property type="entry name" value="PESTIVIRUS_NS2_PRO"/>
    <property type="match status" value="2"/>
</dbReference>
<dbReference type="GO" id="GO:0039694">
    <property type="term" value="P:viral RNA genome replication"/>
    <property type="evidence" value="ECO:0007669"/>
    <property type="project" value="InterPro"/>
</dbReference>
<dbReference type="GO" id="GO:0019062">
    <property type="term" value="P:virion attachment to host cell"/>
    <property type="evidence" value="ECO:0007669"/>
    <property type="project" value="UniProtKB-KW"/>
</dbReference>
<feature type="domain" description="Helicase C-terminal" evidence="61">
    <location>
        <begin position="1978"/>
        <end position="2179"/>
    </location>
</feature>
<comment type="subunit">
    <text evidence="51">Homodimer; disulfide-linked. Heterodimer with E1; disulfide-linked.</text>
</comment>
<feature type="active site" description="Charge relay system; for serine protease NS3 activity" evidence="54">
    <location>
        <position position="2837"/>
    </location>
</feature>
<feature type="domain" description="Peptidase C74" evidence="63">
    <location>
        <begin position="2446"/>
        <end position="2594"/>
    </location>
</feature>
<keyword evidence="19" id="KW-0808">Transferase</keyword>
<comment type="caution">
    <text evidence="55">Lacks conserved residue(s) required for the propagation of feature annotation.</text>
</comment>
<evidence type="ECO:0000256" key="36">
    <source>
        <dbReference type="ARBA" id="ARBA00023039"/>
    </source>
</evidence>
<dbReference type="InterPro" id="IPR043502">
    <property type="entry name" value="DNA/RNA_pol_sf"/>
</dbReference>
<evidence type="ECO:0000256" key="1">
    <source>
        <dbReference type="ARBA" id="ARBA00001160"/>
    </source>
</evidence>
<dbReference type="FunFam" id="3.10.20.90:FF:000158">
    <property type="entry name" value="Polyubiquitin 5"/>
    <property type="match status" value="1"/>
</dbReference>
<organism evidence="65">
    <name type="scientific">Bovine viral diarrhea virus</name>
    <name type="common">BVDV</name>
    <name type="synonym">Mucosal disease virus</name>
    <dbReference type="NCBI Taxonomy" id="11099"/>
    <lineage>
        <taxon>Viruses</taxon>
        <taxon>Riboviria</taxon>
        <taxon>Orthornavirae</taxon>
        <taxon>Kitrinoviricota</taxon>
        <taxon>Flasuviricetes</taxon>
        <taxon>Amarillovirales</taxon>
        <taxon>Flaviviridae</taxon>
        <taxon>Pestivirus</taxon>
        <taxon>Pestivirus bovis</taxon>
    </lineage>
</organism>
<dbReference type="GO" id="GO:0017111">
    <property type="term" value="F:ribonucleoside triphosphate phosphatase activity"/>
    <property type="evidence" value="ECO:0007669"/>
    <property type="project" value="UniProtKB-EC"/>
</dbReference>
<evidence type="ECO:0000256" key="10">
    <source>
        <dbReference type="ARBA" id="ARBA00022484"/>
    </source>
</evidence>
<feature type="domain" description="Peptidase S31" evidence="62">
    <location>
        <begin position="2675"/>
        <end position="2848"/>
    </location>
</feature>
<dbReference type="InterPro" id="IPR050158">
    <property type="entry name" value="Ubiquitin_ubiquitin-like"/>
</dbReference>
<dbReference type="InterPro" id="IPR042310">
    <property type="entry name" value="Pestivirus_E2_B"/>
</dbReference>
<evidence type="ECO:0000256" key="54">
    <source>
        <dbReference type="PROSITE-ProRule" id="PRU00868"/>
    </source>
</evidence>
<dbReference type="SUPFAM" id="SSF56672">
    <property type="entry name" value="DNA/RNA polymerases"/>
    <property type="match status" value="1"/>
</dbReference>
<dbReference type="InterPro" id="IPR001650">
    <property type="entry name" value="Helicase_C-like"/>
</dbReference>
<keyword evidence="29" id="KW-0067">ATP-binding</keyword>
<evidence type="ECO:0000313" key="65">
    <source>
        <dbReference type="EMBL" id="AAB58571.1"/>
    </source>
</evidence>
<dbReference type="InterPro" id="IPR042309">
    <property type="entry name" value="Pestivirus_E2_A"/>
</dbReference>
<dbReference type="InterPro" id="IPR042311">
    <property type="entry name" value="Pestivirus_E2_D"/>
</dbReference>
<dbReference type="Gene3D" id="2.30.140.40">
    <property type="entry name" value="Pestivirus Npro endopeptidase C53, interaction domain"/>
    <property type="match status" value="1"/>
</dbReference>
<evidence type="ECO:0000256" key="27">
    <source>
        <dbReference type="ARBA" id="ARBA00022807"/>
    </source>
</evidence>
<dbReference type="Pfam" id="PF05578">
    <property type="entry name" value="Peptidase_S31"/>
    <property type="match status" value="2"/>
</dbReference>
<keyword evidence="25" id="KW-1161">Viral attachment to host cell</keyword>
<keyword evidence="30" id="KW-0832">Ubl conjugation</keyword>
<keyword evidence="36" id="KW-1182">Viral ion channel</keyword>
<dbReference type="MEROPS" id="C53.001"/>
<evidence type="ECO:0000256" key="50">
    <source>
        <dbReference type="ARBA" id="ARBA00034097"/>
    </source>
</evidence>
<dbReference type="Gene3D" id="2.60.320.20">
    <property type="entry name" value="Pestivirus envelope glycoprotein E2, domain A"/>
    <property type="match status" value="1"/>
</dbReference>
<keyword evidence="37" id="KW-1072">Activation of host autophagy by virus</keyword>
<dbReference type="GO" id="GO:0030430">
    <property type="term" value="C:host cell cytoplasm"/>
    <property type="evidence" value="ECO:0007669"/>
    <property type="project" value="UniProtKB-SubCell"/>
</dbReference>
<evidence type="ECO:0000256" key="21">
    <source>
        <dbReference type="ARBA" id="ARBA00022695"/>
    </source>
</evidence>
<evidence type="ECO:0000256" key="25">
    <source>
        <dbReference type="ARBA" id="ARBA00022804"/>
    </source>
</evidence>
<keyword evidence="22" id="KW-0540">Nuclease</keyword>
<dbReference type="PROSITE" id="PS51192">
    <property type="entry name" value="HELICASE_ATP_BIND_1"/>
    <property type="match status" value="2"/>
</dbReference>
<dbReference type="InterPro" id="IPR036430">
    <property type="entry name" value="RNase_T2-like_sf"/>
</dbReference>
<feature type="region of interest" description="Disordered" evidence="56">
    <location>
        <begin position="44"/>
        <end position="72"/>
    </location>
</feature>
<evidence type="ECO:0000256" key="7">
    <source>
        <dbReference type="ARBA" id="ARBA00020107"/>
    </source>
</evidence>
<evidence type="ECO:0000256" key="26">
    <source>
        <dbReference type="ARBA" id="ARBA00022806"/>
    </source>
</evidence>
<evidence type="ECO:0000259" key="61">
    <source>
        <dbReference type="PROSITE" id="PS51194"/>
    </source>
</evidence>
<evidence type="ECO:0000256" key="40">
    <source>
        <dbReference type="ARBA" id="ARBA00023136"/>
    </source>
</evidence>
<dbReference type="InterPro" id="IPR011545">
    <property type="entry name" value="DEAD/DEAH_box_helicase_dom"/>
</dbReference>
<dbReference type="InterPro" id="IPR043128">
    <property type="entry name" value="Rev_trsase/Diguanyl_cyclase"/>
</dbReference>
<evidence type="ECO:0000256" key="38">
    <source>
        <dbReference type="ARBA" id="ARBA00023065"/>
    </source>
</evidence>
<keyword evidence="21" id="KW-0548">Nucleotidyltransferase</keyword>
<dbReference type="SUPFAM" id="SSF55895">
    <property type="entry name" value="Ribonuclease Rh-like"/>
    <property type="match status" value="1"/>
</dbReference>
<evidence type="ECO:0000256" key="4">
    <source>
        <dbReference type="ARBA" id="ARBA00004496"/>
    </source>
</evidence>
<comment type="catalytic activity">
    <reaction evidence="53">
        <text>ATP + H2O = ADP + phosphate + H(+)</text>
        <dbReference type="Rhea" id="RHEA:13065"/>
        <dbReference type="ChEBI" id="CHEBI:15377"/>
        <dbReference type="ChEBI" id="CHEBI:15378"/>
        <dbReference type="ChEBI" id="CHEBI:30616"/>
        <dbReference type="ChEBI" id="CHEBI:43474"/>
        <dbReference type="ChEBI" id="CHEBI:456216"/>
        <dbReference type="EC" id="3.6.4.13"/>
    </reaction>
</comment>
<keyword evidence="11" id="KW-0963">Cytoplasm</keyword>
<dbReference type="GO" id="GO:0006508">
    <property type="term" value="P:proteolysis"/>
    <property type="evidence" value="ECO:0007669"/>
    <property type="project" value="UniProtKB-KW"/>
</dbReference>
<dbReference type="GO" id="GO:0003724">
    <property type="term" value="F:RNA helicase activity"/>
    <property type="evidence" value="ECO:0007669"/>
    <property type="project" value="UniProtKB-EC"/>
</dbReference>
<feature type="active site" description="Charge relay system; for serine protease NS3 activity" evidence="54">
    <location>
        <position position="1695"/>
    </location>
</feature>
<dbReference type="InterPro" id="IPR000626">
    <property type="entry name" value="Ubiquitin-like_dom"/>
</dbReference>
<feature type="domain" description="RdRp catalytic" evidence="59">
    <location>
        <begin position="4604"/>
        <end position="4727"/>
    </location>
</feature>
<evidence type="ECO:0000256" key="45">
    <source>
        <dbReference type="ARBA" id="ARBA00023296"/>
    </source>
</evidence>
<dbReference type="InterPro" id="IPR029071">
    <property type="entry name" value="Ubiquitin-like_domsf"/>
</dbReference>
<evidence type="ECO:0000259" key="64">
    <source>
        <dbReference type="PROSITE" id="PS51876"/>
    </source>
</evidence>
<evidence type="ECO:0000259" key="63">
    <source>
        <dbReference type="PROSITE" id="PS51692"/>
    </source>
</evidence>
<evidence type="ECO:0000256" key="20">
    <source>
        <dbReference type="ARBA" id="ARBA00022692"/>
    </source>
</evidence>
<feature type="domain" description="Ubiquitin-like" evidence="58">
    <location>
        <begin position="2595"/>
        <end position="2674"/>
    </location>
</feature>
<evidence type="ECO:0000256" key="9">
    <source>
        <dbReference type="ARBA" id="ARBA00022482"/>
    </source>
</evidence>
<dbReference type="Pfam" id="PF00998">
    <property type="entry name" value="RdRP_3"/>
    <property type="match status" value="1"/>
</dbReference>
<evidence type="ECO:0000256" key="52">
    <source>
        <dbReference type="ARBA" id="ARBA00047631"/>
    </source>
</evidence>
<feature type="transmembrane region" description="Helical" evidence="57">
    <location>
        <begin position="1185"/>
        <end position="1206"/>
    </location>
</feature>
<feature type="domain" description="Helicase C-terminal" evidence="61">
    <location>
        <begin position="3063"/>
        <end position="3264"/>
    </location>
</feature>
<evidence type="ECO:0000256" key="35">
    <source>
        <dbReference type="ARBA" id="ARBA00022989"/>
    </source>
</evidence>
<keyword evidence="34" id="KW-0693">Viral RNA replication</keyword>
<keyword evidence="18 54" id="KW-0645">Protease</keyword>
<dbReference type="GO" id="GO:0039520">
    <property type="term" value="P:symbiont-mediated activation of host autophagy"/>
    <property type="evidence" value="ECO:0007669"/>
    <property type="project" value="UniProtKB-KW"/>
</dbReference>
<feature type="compositionally biased region" description="Basic and acidic residues" evidence="56">
    <location>
        <begin position="172"/>
        <end position="212"/>
    </location>
</feature>
<dbReference type="Pfam" id="PF20907">
    <property type="entry name" value="Flav_NS3-hel_C"/>
    <property type="match status" value="2"/>
</dbReference>
<feature type="transmembrane region" description="Helical" evidence="57">
    <location>
        <begin position="1290"/>
        <end position="1312"/>
    </location>
</feature>
<feature type="domain" description="Helicase ATP-binding" evidence="60">
    <location>
        <begin position="1802"/>
        <end position="1960"/>
    </location>
</feature>
<dbReference type="Pfam" id="PF12387">
    <property type="entry name" value="Peptidase_C74"/>
    <property type="match status" value="2"/>
</dbReference>
<dbReference type="Gene3D" id="2.60.40.3000">
    <property type="entry name" value="Pestivirus envelope glycoprotein E2, domain B"/>
    <property type="match status" value="1"/>
</dbReference>
<dbReference type="Pfam" id="PF00270">
    <property type="entry name" value="DEAD"/>
    <property type="match status" value="2"/>
</dbReference>
<dbReference type="Pfam" id="PF05550">
    <property type="entry name" value="Peptidase_C53"/>
    <property type="match status" value="1"/>
</dbReference>
<evidence type="ECO:0000256" key="16">
    <source>
        <dbReference type="ARBA" id="ARBA00022595"/>
    </source>
</evidence>
<dbReference type="GO" id="GO:0005525">
    <property type="term" value="F:GTP binding"/>
    <property type="evidence" value="ECO:0007669"/>
    <property type="project" value="UniProtKB-KW"/>
</dbReference>
<comment type="function">
    <text evidence="47">Plays a role in the regulation of viral RNA replication.</text>
</comment>
<keyword evidence="10" id="KW-0696">RNA-directed RNA polymerase</keyword>
<feature type="domain" description="Peptidase C74" evidence="63">
    <location>
        <begin position="1441"/>
        <end position="1589"/>
    </location>
</feature>
<evidence type="ECO:0000256" key="47">
    <source>
        <dbReference type="ARBA" id="ARBA00023574"/>
    </source>
</evidence>
<feature type="active site" description="Charge relay system; for serine protease NS3 activity" evidence="54">
    <location>
        <position position="1658"/>
    </location>
</feature>
<dbReference type="CDD" id="cd17931">
    <property type="entry name" value="DEXHc_viral_Ns3"/>
    <property type="match status" value="2"/>
</dbReference>
<dbReference type="SMART" id="SM00487">
    <property type="entry name" value="DEXDc"/>
    <property type="match status" value="2"/>
</dbReference>
<evidence type="ECO:0000259" key="59">
    <source>
        <dbReference type="PROSITE" id="PS50507"/>
    </source>
</evidence>
<dbReference type="PANTHER" id="PTHR10666">
    <property type="entry name" value="UBIQUITIN"/>
    <property type="match status" value="1"/>
</dbReference>
<dbReference type="Gene3D" id="3.10.20.90">
    <property type="entry name" value="Phosphatidylinositol 3-kinase Catalytic Subunit, Chain A, domain 1"/>
    <property type="match status" value="1"/>
</dbReference>
<proteinExistence type="inferred from homology"/>
<dbReference type="InterPro" id="IPR049486">
    <property type="entry name" value="NS3-hel_C_flaviviridae"/>
</dbReference>
<dbReference type="InterPro" id="IPR014001">
    <property type="entry name" value="Helicase_ATP-bd"/>
</dbReference>
<keyword evidence="15" id="KW-0945">Host-virus interaction</keyword>
<evidence type="ECO:0000256" key="29">
    <source>
        <dbReference type="ARBA" id="ARBA00022840"/>
    </source>
</evidence>
<keyword evidence="38" id="KW-0406">Ion transport</keyword>
<evidence type="ECO:0000256" key="8">
    <source>
        <dbReference type="ARBA" id="ARBA00022448"/>
    </source>
</evidence>
<dbReference type="InterPro" id="IPR032521">
    <property type="entry name" value="Pestivirus_E2"/>
</dbReference>
<keyword evidence="28 54" id="KW-0720">Serine protease</keyword>
<keyword evidence="13" id="KW-1168">Fusion of virus membrane with host membrane</keyword>
<reference evidence="65" key="1">
    <citation type="submission" date="1997-01" db="EMBL/GenBank/DDBJ databases">
        <title>Nucleotide Sequence of ILLC-Bovine Viral Diarrhea Virus.</title>
        <authorList>
            <person name="Roath P.D."/>
            <person name="Berry E.S."/>
        </authorList>
    </citation>
    <scope>NUCLEOTIDE SEQUENCE [LARGE SCALE GENOMIC DNA]</scope>
    <source>
        <strain evidence="65">ILLC</strain>
    </source>
</reference>
<feature type="compositionally biased region" description="Polar residues" evidence="56">
    <location>
        <begin position="2864"/>
        <end position="2873"/>
    </location>
</feature>
<feature type="transmembrane region" description="Helical" evidence="57">
    <location>
        <begin position="1037"/>
        <end position="1060"/>
    </location>
</feature>
<dbReference type="GO" id="GO:0004197">
    <property type="term" value="F:cysteine-type endopeptidase activity"/>
    <property type="evidence" value="ECO:0007669"/>
    <property type="project" value="UniProtKB-UniRule"/>
</dbReference>
<dbReference type="CDD" id="cd01803">
    <property type="entry name" value="Ubl_ubiquitin"/>
    <property type="match status" value="1"/>
</dbReference>
<dbReference type="GO" id="GO:0055036">
    <property type="term" value="C:virion membrane"/>
    <property type="evidence" value="ECO:0007669"/>
    <property type="project" value="UniProtKB-SubCell"/>
</dbReference>
<evidence type="ECO:0000256" key="48">
    <source>
        <dbReference type="ARBA" id="ARBA00023576"/>
    </source>
</evidence>
<organismHost>
    <name type="scientific">Bos taurus</name>
    <name type="common">Bovine</name>
    <dbReference type="NCBI Taxonomy" id="9913"/>
</organismHost>
<dbReference type="Gene3D" id="2.60.40.4200">
    <property type="entry name" value="Pestivirus envelope glycoprotein E2, C-terminal domain"/>
    <property type="match status" value="1"/>
</dbReference>
<evidence type="ECO:0000259" key="60">
    <source>
        <dbReference type="PROSITE" id="PS51192"/>
    </source>
</evidence>
<dbReference type="InterPro" id="IPR042542">
    <property type="entry name" value="Peptidase_C53_interaction"/>
</dbReference>
<feature type="active site" description="For N-terminal protease activity" evidence="55">
    <location>
        <position position="69"/>
    </location>
</feature>
<dbReference type="Pfam" id="PF00240">
    <property type="entry name" value="ubiquitin"/>
    <property type="match status" value="1"/>
</dbReference>
<comment type="function">
    <text evidence="50">Packages viral RNA to form a viral nucleocapsid and thereby protects viral RNA. Also plays a role in transcription regulation. Protects the incoming virus against IFN-induced effectors.</text>
</comment>
<dbReference type="Proteomes" id="UP000115671">
    <property type="component" value="Genome"/>
</dbReference>
<comment type="function">
    <text evidence="48">Acts as a cofactor for the NS3 protease activity.</text>
</comment>
<feature type="active site" description="Charge relay system; for serine protease NS3 activity" evidence="54">
    <location>
        <position position="2743"/>
    </location>
</feature>
<keyword evidence="31" id="KW-0946">Virion</keyword>
<evidence type="ECO:0000256" key="17">
    <source>
        <dbReference type="ARBA" id="ARBA00022632"/>
    </source>
</evidence>
<evidence type="ECO:0000259" key="58">
    <source>
        <dbReference type="PROSITE" id="PS50053"/>
    </source>
</evidence>
<dbReference type="GO" id="GO:0019082">
    <property type="term" value="P:viral protein processing"/>
    <property type="evidence" value="ECO:0007669"/>
    <property type="project" value="UniProtKB-UniRule"/>
</dbReference>
<evidence type="ECO:0000256" key="15">
    <source>
        <dbReference type="ARBA" id="ARBA00022581"/>
    </source>
</evidence>
<feature type="transmembrane region" description="Helical" evidence="57">
    <location>
        <begin position="1144"/>
        <end position="1165"/>
    </location>
</feature>
<evidence type="ECO:0000256" key="31">
    <source>
        <dbReference type="ARBA" id="ARBA00022844"/>
    </source>
</evidence>
<keyword evidence="32" id="KW-1043">Host membrane</keyword>
<feature type="active site" description="For N-terminal protease activity" evidence="55">
    <location>
        <position position="49"/>
    </location>
</feature>
<dbReference type="Gene3D" id="3.90.730.10">
    <property type="entry name" value="Ribonuclease T2-like"/>
    <property type="match status" value="1"/>
</dbReference>
<keyword evidence="44" id="KW-0899">Viral immunoevasion</keyword>
<dbReference type="GO" id="GO:0003723">
    <property type="term" value="F:RNA binding"/>
    <property type="evidence" value="ECO:0007669"/>
    <property type="project" value="InterPro"/>
</dbReference>
<dbReference type="PROSITE" id="PS51535">
    <property type="entry name" value="PESTIVIRUS_NS3PRO"/>
    <property type="match status" value="2"/>
</dbReference>
<dbReference type="GO" id="GO:0033644">
    <property type="term" value="C:host cell membrane"/>
    <property type="evidence" value="ECO:0007669"/>
    <property type="project" value="UniProtKB-SubCell"/>
</dbReference>
<feature type="region of interest" description="Disordered" evidence="56">
    <location>
        <begin position="2839"/>
        <end position="2875"/>
    </location>
</feature>
<keyword evidence="35 57" id="KW-1133">Transmembrane helix</keyword>
<dbReference type="PROSITE" id="PS51194">
    <property type="entry name" value="HELICASE_CTER"/>
    <property type="match status" value="2"/>
</dbReference>
<evidence type="ECO:0000256" key="14">
    <source>
        <dbReference type="ARBA" id="ARBA00022510"/>
    </source>
</evidence>
<dbReference type="Gene3D" id="3.30.70.270">
    <property type="match status" value="2"/>
</dbReference>
<dbReference type="EMBL" id="U86599">
    <property type="protein sequence ID" value="AAB58571.1"/>
    <property type="molecule type" value="Genomic_RNA"/>
</dbReference>
<dbReference type="GO" id="GO:0015267">
    <property type="term" value="F:channel activity"/>
    <property type="evidence" value="ECO:0007669"/>
    <property type="project" value="UniProtKB-KW"/>
</dbReference>
<dbReference type="InterPro" id="IPR033130">
    <property type="entry name" value="RNase_T2_His_AS_2"/>
</dbReference>
<evidence type="ECO:0000256" key="57">
    <source>
        <dbReference type="SAM" id="Phobius"/>
    </source>
</evidence>
<feature type="compositionally biased region" description="Polar residues" evidence="56">
    <location>
        <begin position="1779"/>
        <end position="1788"/>
    </location>
</feature>
<protein>
    <recommendedName>
        <fullName evidence="7">Genome polyprotein</fullName>
    </recommendedName>
</protein>
<dbReference type="Pfam" id="PF11889">
    <property type="entry name" value="Capsid_pestivir"/>
    <property type="match status" value="1"/>
</dbReference>
<evidence type="ECO:0000259" key="62">
    <source>
        <dbReference type="PROSITE" id="PS51535"/>
    </source>
</evidence>
<dbReference type="InterPro" id="IPR002166">
    <property type="entry name" value="RNA_pol_HCV"/>
</dbReference>
<dbReference type="CDD" id="cd23201">
    <property type="entry name" value="Pestivirus_RdRp"/>
    <property type="match status" value="1"/>
</dbReference>
<dbReference type="GO" id="GO:0005524">
    <property type="term" value="F:ATP binding"/>
    <property type="evidence" value="ECO:0007669"/>
    <property type="project" value="UniProtKB-KW"/>
</dbReference>
<dbReference type="SUPFAM" id="SSF54236">
    <property type="entry name" value="Ubiquitin-like"/>
    <property type="match status" value="1"/>
</dbReference>
<evidence type="ECO:0000256" key="46">
    <source>
        <dbReference type="ARBA" id="ARBA00023303"/>
    </source>
</evidence>
<evidence type="ECO:0000256" key="42">
    <source>
        <dbReference type="ARBA" id="ARBA00023180"/>
    </source>
</evidence>
<name>O11993_BVDV</name>
<keyword evidence="45" id="KW-1160">Virus entry into host cell</keyword>
<dbReference type="Pfam" id="PF16329">
    <property type="entry name" value="Pestivirus_E2"/>
    <property type="match status" value="1"/>
</dbReference>
<comment type="similarity">
    <text evidence="6">Belongs to the pestivirus polyprotein family.</text>
</comment>
<keyword evidence="39" id="KW-0342">GTP-binding</keyword>
<evidence type="ECO:0000256" key="28">
    <source>
        <dbReference type="ARBA" id="ARBA00022825"/>
    </source>
</evidence>
<feature type="active site" description="Charge relay system; for serine protease NS3 activity" evidence="54">
    <location>
        <position position="2780"/>
    </location>
</feature>
<evidence type="ECO:0000256" key="37">
    <source>
        <dbReference type="ARBA" id="ARBA00023050"/>
    </source>
</evidence>
<dbReference type="InterPro" id="IPR000280">
    <property type="entry name" value="Pestivirus_NS3_S31"/>
</dbReference>
<dbReference type="Gene3D" id="3.40.50.300">
    <property type="entry name" value="P-loop containing nucleotide triphosphate hydrolases"/>
    <property type="match status" value="4"/>
</dbReference>
<dbReference type="PROSITE" id="PS51876">
    <property type="entry name" value="PV_NPRO"/>
    <property type="match status" value="1"/>
</dbReference>
<keyword evidence="26" id="KW-0347">Helicase</keyword>
<evidence type="ECO:0000256" key="19">
    <source>
        <dbReference type="ARBA" id="ARBA00022679"/>
    </source>
</evidence>
<keyword evidence="40 57" id="KW-0472">Membrane</keyword>
<evidence type="ECO:0000256" key="55">
    <source>
        <dbReference type="PROSITE-ProRule" id="PRU01224"/>
    </source>
</evidence>
<dbReference type="PROSITE" id="PS50507">
    <property type="entry name" value="RDRP_SSRNA_POS"/>
    <property type="match status" value="1"/>
</dbReference>
<evidence type="ECO:0000256" key="13">
    <source>
        <dbReference type="ARBA" id="ARBA00022506"/>
    </source>
</evidence>
<keyword evidence="43" id="KW-1035">Host cytoplasm</keyword>
<dbReference type="InterPro" id="IPR030399">
    <property type="entry name" value="NS2_C74"/>
</dbReference>
<evidence type="ECO:0000256" key="32">
    <source>
        <dbReference type="ARBA" id="ARBA00022870"/>
    </source>
</evidence>
<evidence type="ECO:0000256" key="34">
    <source>
        <dbReference type="ARBA" id="ARBA00022953"/>
    </source>
</evidence>
<evidence type="ECO:0000256" key="12">
    <source>
        <dbReference type="ARBA" id="ARBA00022499"/>
    </source>
</evidence>
<dbReference type="SMART" id="SM00490">
    <property type="entry name" value="HELICc"/>
    <property type="match status" value="2"/>
</dbReference>
<keyword evidence="17 55" id="KW-1090">Inhibition of host innate immune response by virus</keyword>
<keyword evidence="12" id="KW-1017">Isopeptide bond</keyword>
<sequence>MELITNELLYKTYKQKPTGVEEPVYDQAGNPLFGERGVIHPQSTLKLPHKGGEREVPTNLASLPKRGDCRSGNSKGPVSGIYFKPGPLFNQDYKGPVYHRAPLEFFEEASMCEITKRTGRVTGSDAKLYHIYVCIDGCIIVKSATKNHQKVLKWVHNKLNCPLWVSSSSDAKDERAVRKNTQKPDRLEKGRMKITPKESEKDSKTKPPDQPHDVVGVKYQVKKKGKVKIKNTQDGLYHNKNKPQDSRKKLEKALLAWAIIATVLFQVTTGENITQWNLQDNGTEGIQRAMFQRGVNRSLHGIWPEKICTGVPSHLVTDTELKAIHGMMDASEKTNYTCCRLQRHEWNKHGWCNWYNIEPWILLMNKTQANLTEGQPLRECAVTCRYDRDSDLNVVTQARDRPTPLTGCKKGKNFSFAGILVQGPCKFEIAVSDVLFKEHDRTSVIQDTAHYLVDGMTNSLESARQGTAKLTTWLGRQLGILGKKLENKSKAWFGAYAASPYCEVGRKLGYVWYTKNCTPACLPRNTKIIGPGRFDTNAEDGKILHETGGHLSEVLLLSLVVMSDFAPETASVVYLILHFSIPQGHTDIHGCDKNQLNPTVGVTTAEVIPGSVWNLGKYVCIRPDWWPYETATVLTFEEVGQVTKIVLRALKDLTRIWTTATTTAFLVCLVKVVRGQVLQGILWLLLITGAQGLTDCKPDFSYAIAKNDEIGPLGAQGLTTQWYEYSDGLRLTDSTVEVWCKDGKFRYLITCEREARYLRVLHTRALPTSVVFKRINDGKEQGDVVEMDDNFEFGLCPCDAKPLVKGKFNTTLLNGPAFQMVCPIGWTGTVNLCQWFNKDTLAMTVVRTYKRYRPFPYRQDCVTQKIIGEDLYDCALRRNWTCVPGDALRYVAGPVESCKWCGYKFFKSEGLPHFPIGKCRLKNESGYRLVDETPCNRDGVRIVQLGLVKCKIGDTVVQVIAMDNKLGPMPCRPYEIIPSEGPVEKTACTFNYTRTLKKKYFEPRDNYFQQYMLKGEYQYWFDLEITDHHRDYFAESLLVIVVALLGGRYVLWLLVTYMVISEQTASGRPVWAGEIVMNGNLLTHDSIEVVAYFLLLYLLLREENIKKWVILIYHIIVRHPLKSVTVILLMVGGMAKAEPGAQGYLEQVDLSFTMITIIVVGLVIARRDPTGVPLVTIVAALKITGLGFGPGVDVAMAVLTLNLLMISYVTDYFRYKRWIQCILRLVAGVFLIRSLKHLGEIKIPELTIPNWRPLTFIPLYLTSATVVTRWKVDIAFILRKGPNPFADRHLWADFLTLVLILPTYELVKLYYLKNVKTDVEKSWLGGLDYKTIDSVYDVDESGEGVYLFPSRPRKNKNISILLPLIRATLISCISSKWQIMYMAYLTLDFMYYMHRKVIEEISGGTNVMSRVIAALIELNWSMEEEGSKGLKKFFILSGRLRNLIIKHKVRNQTVSSWYGEEEVYGMPKFMTIIRACTLNKNKHCIICTVCEARKWKGGNCPKCGRHGKPITCGMTLADFEERHYKRIFIREGNFEGPFRQEYNGFVQYTARGQLFLRNLPILATKVKMLMVGNLGEEIGDLEHLGWILRGPAVCKKITGHEKCHVNILDKLTAFFGVMPRGTTPRAPVRFPTALLKVRRELETGLGLTHQGGISSVDHVTTGKDRLVCDSMGRTRVVCQSNNKLTDETEYGVKTDSGCPDGARCYVLNPEALNISGSKGAVVHLQKTGGEFTCVTASGTPAFFDSKNLKGGSNPPIFEASSGRMVGRGKVGKNEESKPTKLTSGIQSRGKNKADLTEMVKKITSMNRGDFKQITLATGAGKTTELPKAVIEEIGRHKRVLVLIPLRAAAESCYQYMRLKHPSISFNLRIGDMKEGGDATGITYASYGYFCQMPQPKLRAAMVEYSYIFLDEYHCATPEQLAIIGKIHRFSESIRMVAMTATPAGSVTTTGQKHPIEEFIAPEVMKGEDLGSQFLDIAGLKIPVDEMKGNMLVFVPTRNMPVEVAKKLKAKGYNSGYYYSGEEQANLRVVTLQSPYVIVANIAIESGVTLPDLVTVVDRGVKCEKRVRVSSKKPFIVTGLKRMVVTVGEQAQRRGRVGRIKAGRYYRSQETATGSKDYHYDLLQAHRYGIEDGINVTKSFREMNYDWSLYEEDSLLITQLEELNNLLISEDLPAAVKNIMARTDHPEPIQLAYNSYEVQVPVLFPKIKNGGVTHTYENYSFLNARKLGEDVPVYIYATQAEDLAVDLLGLDWPDPGNQQVVESGKALKQVEGLSSAENALLIALFGYVGYQALSKRHVPMITDIYTIEDQRLEDTTHLQFAPNGIKTDGTESELKKLGSGDVEKFMGPISDYAAGGVHFVKSQAEKVKTGHLFKENVEAAKGYVQKFIDYLTLDFMYYMHRKVIEEISGGTNVMSRVIAALIELNWSMEEEGSKGLKKFFILSGRLRNLIIKHKVRNQTVASWYGEDEVYGMPKVMTIIRACTLNKNKHCIICTVCEARKWKGGNCPKCGRHGKPITYGMTLADFEERHYKRIFIREGNFEGPFRQEYNGFVQHTARVQLFLRNFPILATKVKMLMVGNLGEEIGDLEHLGWILRMQIFVKTLTGKTITLEVEPSDTIENVKAKIQDKEGIPPDQQRLIFAGKQLEKQLEDGRTLSDYNIQKESTLHLVLRLRGGGPAVCKKITEHEKCHVNILDKLTAFFGVMPRGTTPRAPVRFPTALLKVRRELETGLGLTHQGGISSVDHVTTGKDRLVCDSMGRTRVVCQSNNKLTDETEYGVKTDSGCPDGARCYVLNPEALNISGSKGAVVHLQKTGGEFTCVTASGTPAFFDSKNLKGGSNPPIFEASSGRMVGRGKVGKNEESKPTKLTSGIQSRGKNKADLTEMVKKITSMNRGDFKQITLATGAGKTTELPKAVIEEIGRHKRVLVLIPLRAAAESCYQYMRLKHPSISFNLRIGDMKEGGDATGITYASYGYFCQMPQPKLRAAMVEYSYIFLDEYHCATPEQLAIIGKIHRFSESIRMVAMTATPAGSVTTTGQKHPIEEFIAPEVMKGEDLGSQFLDIAGLKIPVDEMKGNMLVFVPTRNMPVEVAKKLKAKGYNSGYYYSGEEQANLRVVTLQSPYVIVANIAIESGVTLPDLVTVVDRGVKCEKRVRVSSKKPFIVTGLKRMVVTVGEQAQRRGRVGRIKAGRYYRSQETATGSKDYHYDLLQAHRYGIEDGINVTKSFREMNYDWSLYEEDSLLITQLEELNNLLISEDLPAAVKNIMARTDHPEPIQLAYNSYEVQVPVLFPKIKNGGVTHTYENYSFLNARKLGEDVPVYIYATQAEDLAVDLLGLDWPDPGNQQVVESGKALKQVEGLSSAENALLIALFGYVGYQALSKRHVPMITDIYTIEDQRLEDTTHLQFAPNGIKTDGTESELKKLGSGDVEKFMGPISDYAAGGVHFVKSQAEKVKTGHLFKENVEAAKGYVQKFIDSVIENKGTKIRYGWLGTHTPLYKSIAARLGHETAFATLVIKWLGLRGEPVTDHVRQAAVDLVVYYVINKPSFPGDSETQQEGRRFVASLFISALATYTYKTWNYHNLSKVVEPALPYLPYATNTLKLTTPKGREKVMVLSTTIYKTYLSIRKGKSDGLLGYGISAAMEILSQNPVSVGISVLLGVGAIAAHKAIESSEQKRTLLMKVFVKNFWDQAATDELVKENPEKIIMALFEAVPTIGNPLRLIYHLYGVSTKAGKQKSYPERTAGRNLFTLIMFEAFELLGMDSEGKIRNLSGKDVLDLIYSLHKQINRGIKKMILGWAPAPISCDWTPSDGRIRLPTDNYLRVETKCPCGYEMKALRSVSGSLTKVGEKGAFFSGNRPGRGPVNYRVTKYYDDSLKEIKPVAKLEGLVEHYYKGVIARIDYSKGKMLLATDKWEVEHGVVTRLAKRHTGVGFNGAYLGDQPNHGVLVERDVSTITKNTVSFLKMKKGCAFTYDLTLSNLTTLIELVHKNNLEEKEIPAATVTTWLAYTFANEDIGTIKPALGERVVTDPVVDVNLQPEVQVDTSEVGITLVGRAALMTTGTTPVVEKTEPNADGGPSSIKIGLDEGMLPRARTARPHLTNEIHSRDERPFVLVLGSRKFMSNRAKTRRNINLSKGRDPREIRDLMAQGRMLVVALKDFNPELSELVDFKGTFLDREVLEALSLGPGRSKQVTTATIRELLGQEAQVEIPSWFGADDGVFLEVTLKGDKYHLVGDVDRVEDQAKGLGATDQTRIVKEVGARTYTMKLSSWFLQASNKQMSLTPLFEELLLCCPPKIKSNKGHMASAYQLAQGNWESLDCGVHLGTIPARRVKIHPYEAYLKLKDLLEEEEKKPKCRDTVIREHNKWILKKVRPPRKTQYKENSQPWKAIRAARLEKGIKETFIITRLATIMTGAGIRLEKLPVVRAQTDTKSFHQAIRDKIDKNENQQSPGLTDKLLQIFHTIAQPSLRHTYGEVTWEQLEAGINRKGAAGFLEKKNVGEVLDSEKHLVEQLIRDLKTGRKIRYYETAIPKNEKRDVSDDWQSGDIVDEKKPRVIQYPEAKTRLAITKVMYNWVKQQPVVIPGYEGKAPLFNISNKVRKEWDLFNEPVAVSFDTKAWDTQVTSRDLRLIGEIKKYYYRKEWHKFIDTITDQMVEVPVITADGEVYIRNGQRGSGQPDSSAGNSMLNVLTMMYAFCEMTGVPYKSFNRVGKGHVCGDDGFLITEKGLGIKICQQWDANFCMKRASSKNNRRGKDESLPIGLRHRILLPYTTPRKGLITPAVIWPADTAVILSKMATRLDSSVDKGTTAYEKAVAFSFLLVYSWNPLVRRICLLVLSQQPETAPSKQTSYYYKGHPIGAYKDVIGKNLSELKRTGFGKLANLNLSPATIRIWSKHTSKTNIQDCVTIGKEEGNWLVNADRLISRQTGHLYIPDKGYTLQGKHYEQLHLQARTSTVIGVREERYKFGLIVNLLLRRLEVLLMAAVGPST</sequence>
<evidence type="ECO:0000256" key="51">
    <source>
        <dbReference type="ARBA" id="ARBA00046377"/>
    </source>
</evidence>
<feature type="domain" description="Helicase ATP-binding" evidence="60">
    <location>
        <begin position="2887"/>
        <end position="3045"/>
    </location>
</feature>
<evidence type="ECO:0000256" key="33">
    <source>
        <dbReference type="ARBA" id="ARBA00022931"/>
    </source>
</evidence>
<dbReference type="PROSITE" id="PS50053">
    <property type="entry name" value="UBIQUITIN_2"/>
    <property type="match status" value="1"/>
</dbReference>
<dbReference type="GO" id="GO:0004252">
    <property type="term" value="F:serine-type endopeptidase activity"/>
    <property type="evidence" value="ECO:0007669"/>
    <property type="project" value="InterPro"/>
</dbReference>
<keyword evidence="14" id="KW-1170">Fusion of virus membrane with host endosomal membrane</keyword>
<dbReference type="SMART" id="SM00213">
    <property type="entry name" value="UBQ"/>
    <property type="match status" value="1"/>
</dbReference>
<feature type="region of interest" description="Disordered" evidence="56">
    <location>
        <begin position="172"/>
        <end position="245"/>
    </location>
</feature>
<evidence type="ECO:0000256" key="6">
    <source>
        <dbReference type="ARBA" id="ARBA00010133"/>
    </source>
</evidence>
<keyword evidence="20 57" id="KW-0812">Transmembrane</keyword>
<evidence type="ECO:0000256" key="39">
    <source>
        <dbReference type="ARBA" id="ARBA00023134"/>
    </source>
</evidence>
<dbReference type="PRINTS" id="PR00729">
    <property type="entry name" value="CDVENDOPTASE"/>
</dbReference>
<comment type="function">
    <text evidence="49">Leader cysteine autoprotease that cleaves itself from the nascent polyprotein during translation of the viral mRNA. Once released, plays a role in the inhibition of host innate immune response by interacting with host IRF3 and inducing its proteasomal degradation.</text>
</comment>
<dbReference type="GO" id="GO:0003968">
    <property type="term" value="F:RNA-directed RNA polymerase activity"/>
    <property type="evidence" value="ECO:0007669"/>
    <property type="project" value="UniProtKB-KW"/>
</dbReference>
<dbReference type="InterPro" id="IPR027417">
    <property type="entry name" value="P-loop_NTPase"/>
</dbReference>
<keyword evidence="8" id="KW-0813">Transport</keyword>
<dbReference type="InterPro" id="IPR021824">
    <property type="entry name" value="Capsid-C_pestivirus"/>
</dbReference>
<dbReference type="InterPro" id="IPR007094">
    <property type="entry name" value="RNA-dir_pol_PSvirus"/>
</dbReference>
<dbReference type="GO" id="GO:0039654">
    <property type="term" value="P:fusion of virus membrane with host endosome membrane"/>
    <property type="evidence" value="ECO:0007669"/>
    <property type="project" value="UniProtKB-KW"/>
</dbReference>
<evidence type="ECO:0000256" key="49">
    <source>
        <dbReference type="ARBA" id="ARBA00023578"/>
    </source>
</evidence>
<comment type="catalytic activity">
    <reaction evidence="1">
        <text>Leu is conserved at position P1 for all four cleavage sites. Alanine is found at position P1' of the NS4A-NS4B cleavage site, whereas serine is found at position P1' of the NS3-NS4A, NS4B-NS5A and NS5A-NS5B cleavage sites.</text>
        <dbReference type="EC" id="3.4.21.113"/>
    </reaction>
</comment>
<dbReference type="GO" id="GO:0070008">
    <property type="term" value="F:serine-type exopeptidase activity"/>
    <property type="evidence" value="ECO:0007669"/>
    <property type="project" value="InterPro"/>
</dbReference>
<keyword evidence="46" id="KW-0407">Ion channel</keyword>
<keyword evidence="27 55" id="KW-0788">Thiol protease</keyword>
<dbReference type="InterPro" id="IPR008751">
    <property type="entry name" value="Peptidase_C53"/>
</dbReference>
<feature type="domain" description="Peptidase S31" evidence="62">
    <location>
        <begin position="1590"/>
        <end position="1763"/>
    </location>
</feature>
<evidence type="ECO:0000256" key="3">
    <source>
        <dbReference type="ARBA" id="ARBA00004242"/>
    </source>
</evidence>
<comment type="subcellular location">
    <subcellularLocation>
        <location evidence="4">Cytoplasm</location>
    </subcellularLocation>
    <subcellularLocation>
        <location evidence="2">Host cytoplasm</location>
    </subcellularLocation>
    <subcellularLocation>
        <location evidence="3">Host membrane</location>
        <topology evidence="3">Peripheral membrane protein</topology>
    </subcellularLocation>
    <subcellularLocation>
        <location evidence="5">Virion membrane</location>
        <topology evidence="5">Peripheral membrane protein</topology>
    </subcellularLocation>
</comment>
<dbReference type="FunFam" id="3.90.730.10:FF:000005">
    <property type="entry name" value="Genome polyprotein"/>
    <property type="match status" value="1"/>
</dbReference>
<dbReference type="InterPro" id="IPR022120">
    <property type="entry name" value="NS2"/>
</dbReference>
<dbReference type="GO" id="GO:0039548">
    <property type="term" value="P:symbiont-mediated suppression of host cytoplasmic pattern recognition receptor signaling pathway via inhibition of IRF3 activity"/>
    <property type="evidence" value="ECO:0007669"/>
    <property type="project" value="UniProtKB-KW"/>
</dbReference>
<evidence type="ECO:0000256" key="23">
    <source>
        <dbReference type="ARBA" id="ARBA00022741"/>
    </source>
</evidence>
<evidence type="ECO:0000256" key="44">
    <source>
        <dbReference type="ARBA" id="ARBA00023280"/>
    </source>
</evidence>
<keyword evidence="23" id="KW-0547">Nucleotide-binding</keyword>
<keyword evidence="16" id="KW-1162">Viral penetration into host cytoplasm</keyword>
<evidence type="ECO:0000256" key="18">
    <source>
        <dbReference type="ARBA" id="ARBA00022670"/>
    </source>
</evidence>
<evidence type="ECO:0000256" key="24">
    <source>
        <dbReference type="ARBA" id="ARBA00022801"/>
    </source>
</evidence>
<evidence type="ECO:0000256" key="11">
    <source>
        <dbReference type="ARBA" id="ARBA00022490"/>
    </source>
</evidence>
<evidence type="ECO:0000256" key="5">
    <source>
        <dbReference type="ARBA" id="ARBA00004650"/>
    </source>
</evidence>